<feature type="non-terminal residue" evidence="7">
    <location>
        <position position="1"/>
    </location>
</feature>
<organism evidence="7 10">
    <name type="scientific">Haloferax volcanii</name>
    <name type="common">Halobacterium volcanii</name>
    <dbReference type="NCBI Taxonomy" id="2246"/>
    <lineage>
        <taxon>Archaea</taxon>
        <taxon>Methanobacteriati</taxon>
        <taxon>Methanobacteriota</taxon>
        <taxon>Stenosarchaea group</taxon>
        <taxon>Halobacteria</taxon>
        <taxon>Halobacteriales</taxon>
        <taxon>Haloferacaceae</taxon>
        <taxon>Haloferax</taxon>
    </lineage>
</organism>
<dbReference type="Proteomes" id="UP000679789">
    <property type="component" value="Unassembled WGS sequence"/>
</dbReference>
<reference evidence="7" key="1">
    <citation type="journal article" date="2021" name="Nat. Microbiol.">
        <title>Cell division in the archaeon Haloferax volcanii relies on two FtsZ proteins with distinct functions in division ring assembly and constriction.</title>
        <authorList>
            <person name="Liao Y."/>
            <person name="Ithurbide S."/>
            <person name="Evenhuis C."/>
            <person name="Loewe J."/>
            <person name="Duggin I.G."/>
        </authorList>
    </citation>
    <scope>NUCLEOTIDE SEQUENCE</scope>
    <source>
        <strain evidence="2">H98</strain>
        <strain evidence="8">ID112 - delta_ftsZ1_delta_ftsZ2</strain>
        <strain evidence="4">ID76 - delta_ftsZ1</strain>
        <strain evidence="7">ID77 - delta_ftsZ2</strain>
    </source>
</reference>
<dbReference type="EMBL" id="JAERQV010000019">
    <property type="protein sequence ID" value="MBS8125886.1"/>
    <property type="molecule type" value="Genomic_DNA"/>
</dbReference>
<dbReference type="EMBL" id="JAERQV010000009">
    <property type="protein sequence ID" value="MBS8124701.1"/>
    <property type="molecule type" value="Genomic_DNA"/>
</dbReference>
<sequence length="48" mass="5207">GVVNGDLFGLMMFVIVGTLAAGRILGLDAIIEKMEFVRQRPALKYLLG</sequence>
<comment type="caution">
    <text evidence="7">The sequence shown here is derived from an EMBL/GenBank/DDBJ whole genome shotgun (WGS) entry which is preliminary data.</text>
</comment>
<dbReference type="Proteomes" id="UP000679371">
    <property type="component" value="Unassembled WGS sequence"/>
</dbReference>
<keyword evidence="1" id="KW-0812">Transmembrane</keyword>
<protein>
    <submittedName>
        <fullName evidence="7">Quinol oxidase</fullName>
    </submittedName>
</protein>
<evidence type="ECO:0000313" key="5">
    <source>
        <dbReference type="EMBL" id="MBS8125886.1"/>
    </source>
</evidence>
<evidence type="ECO:0000313" key="8">
    <source>
        <dbReference type="EMBL" id="MBS8132629.1"/>
    </source>
</evidence>
<dbReference type="Proteomes" id="UP000678484">
    <property type="component" value="Unassembled WGS sequence"/>
</dbReference>
<dbReference type="EMBL" id="JAERQU010000009">
    <property type="protein sequence ID" value="MBS8119689.1"/>
    <property type="molecule type" value="Genomic_DNA"/>
</dbReference>
<evidence type="ECO:0000313" key="7">
    <source>
        <dbReference type="EMBL" id="MBS8129739.1"/>
    </source>
</evidence>
<feature type="transmembrane region" description="Helical" evidence="1">
    <location>
        <begin position="12"/>
        <end position="31"/>
    </location>
</feature>
<dbReference type="Proteomes" id="UP000676028">
    <property type="component" value="Unassembled WGS sequence"/>
</dbReference>
<evidence type="ECO:0000256" key="1">
    <source>
        <dbReference type="SAM" id="Phobius"/>
    </source>
</evidence>
<evidence type="ECO:0000313" key="10">
    <source>
        <dbReference type="Proteomes" id="UP000678484"/>
    </source>
</evidence>
<dbReference type="EMBL" id="JAERQU010000019">
    <property type="protein sequence ID" value="MBS8120849.1"/>
    <property type="molecule type" value="Genomic_DNA"/>
</dbReference>
<dbReference type="EMBL" id="JAERQW010000019">
    <property type="protein sequence ID" value="MBS8129739.1"/>
    <property type="molecule type" value="Genomic_DNA"/>
</dbReference>
<accession>A0A8T5CTS4</accession>
<name>A0A8T5CTS4_HALVO</name>
<evidence type="ECO:0000313" key="6">
    <source>
        <dbReference type="EMBL" id="MBS8128764.1"/>
    </source>
</evidence>
<keyword evidence="1" id="KW-0472">Membrane</keyword>
<dbReference type="EMBL" id="JAERQX010000019">
    <property type="protein sequence ID" value="MBS8133604.1"/>
    <property type="molecule type" value="Genomic_DNA"/>
</dbReference>
<proteinExistence type="predicted"/>
<dbReference type="EMBL" id="JAERQX010000010">
    <property type="protein sequence ID" value="MBS8132629.1"/>
    <property type="molecule type" value="Genomic_DNA"/>
</dbReference>
<evidence type="ECO:0000313" key="3">
    <source>
        <dbReference type="EMBL" id="MBS8120849.1"/>
    </source>
</evidence>
<dbReference type="EMBL" id="JAERQW010000010">
    <property type="protein sequence ID" value="MBS8128764.1"/>
    <property type="molecule type" value="Genomic_DNA"/>
</dbReference>
<evidence type="ECO:0000313" key="4">
    <source>
        <dbReference type="EMBL" id="MBS8124701.1"/>
    </source>
</evidence>
<evidence type="ECO:0000313" key="9">
    <source>
        <dbReference type="EMBL" id="MBS8133604.1"/>
    </source>
</evidence>
<keyword evidence="1" id="KW-1133">Transmembrane helix</keyword>
<dbReference type="AlphaFoldDB" id="A0A8T5CTS4"/>
<gene>
    <name evidence="2" type="ORF">JK351_11020</name>
    <name evidence="3" type="ORF">JK351_17005</name>
    <name evidence="8" type="ORF">JK352_12040</name>
    <name evidence="9" type="ORF">JK352_17060</name>
    <name evidence="6" type="ORF">JK353_12045</name>
    <name evidence="7" type="ORF">JK353_17065</name>
    <name evidence="4" type="ORF">JK354_11020</name>
    <name evidence="5" type="ORF">JK354_17140</name>
</gene>
<evidence type="ECO:0000313" key="2">
    <source>
        <dbReference type="EMBL" id="MBS8119689.1"/>
    </source>
</evidence>